<dbReference type="InterPro" id="IPR003439">
    <property type="entry name" value="ABC_transporter-like_ATP-bd"/>
</dbReference>
<accession>A0A3M8D4J4</accession>
<sequence>MPVRRLSMRNWKWIWSHISECKGLYFIAMLLWLLESVTYIATLTLQQQIIDEVFVKQQFSLFWKMLILIGICYVAYSLLFVFSPYLFGRVHSFFRRRLTEQALSHLNHIPIDQLHKERTGRYVELFTNEIPAVARLIGEDIADAVKYIFHACIVSIVIGTASPFILVGVTVFSILLVKMGRTFGGKQKKMVAQIQQDKTAVVVCLEEGVASTREVVAYHQEAWEHQKYLNVFGRYYQSVMAEGKMMVKQLLTKDPITWGSYMTALAIGGYQVLQGDLSVGFFVVIYQLTSELMIGIEKAYKFSVDVAGKMAFVDRVRNFLEERTILDGMVRLKEPVTSLSCSPITYRYDGSAAPVLKECEMVFPIGKKVALVGGSGSGKSTIAHLLIRFFSPDSGSIFVNGNDLEQIRREDWANKATIVFQEPYLFALTIRENVVMGLKDIPQEQIEHVCRLMCIHDDIMNLPQGYETTIGERGITLSGGQKQRIAMARAVIRNPEILILDEATSALDRHTERLIQHNMDEIRKGKTTIVIAHRLSTITNADLIYVMKDGRVAERGTHEELLLNNRVYKELVDAETARYKNRTGVAEIETA</sequence>
<evidence type="ECO:0000256" key="7">
    <source>
        <dbReference type="ARBA" id="ARBA00022989"/>
    </source>
</evidence>
<dbReference type="InterPro" id="IPR039421">
    <property type="entry name" value="Type_1_exporter"/>
</dbReference>
<dbReference type="GO" id="GO:0015421">
    <property type="term" value="F:ABC-type oligopeptide transporter activity"/>
    <property type="evidence" value="ECO:0007669"/>
    <property type="project" value="TreeGrafter"/>
</dbReference>
<keyword evidence="8 9" id="KW-0472">Membrane</keyword>
<evidence type="ECO:0000256" key="2">
    <source>
        <dbReference type="ARBA" id="ARBA00022448"/>
    </source>
</evidence>
<evidence type="ECO:0000256" key="6">
    <source>
        <dbReference type="ARBA" id="ARBA00022840"/>
    </source>
</evidence>
<feature type="domain" description="ABC transporter" evidence="10">
    <location>
        <begin position="339"/>
        <end position="574"/>
    </location>
</feature>
<evidence type="ECO:0000256" key="8">
    <source>
        <dbReference type="ARBA" id="ARBA00023136"/>
    </source>
</evidence>
<dbReference type="CDD" id="cd07346">
    <property type="entry name" value="ABC_6TM_exporters"/>
    <property type="match status" value="1"/>
</dbReference>
<dbReference type="GO" id="GO:0005524">
    <property type="term" value="F:ATP binding"/>
    <property type="evidence" value="ECO:0007669"/>
    <property type="project" value="UniProtKB-KW"/>
</dbReference>
<dbReference type="Proteomes" id="UP000271031">
    <property type="component" value="Unassembled WGS sequence"/>
</dbReference>
<evidence type="ECO:0000313" key="13">
    <source>
        <dbReference type="Proteomes" id="UP000271031"/>
    </source>
</evidence>
<keyword evidence="7 9" id="KW-1133">Transmembrane helix</keyword>
<proteinExistence type="predicted"/>
<dbReference type="GO" id="GO:0016887">
    <property type="term" value="F:ATP hydrolysis activity"/>
    <property type="evidence" value="ECO:0007669"/>
    <property type="project" value="InterPro"/>
</dbReference>
<dbReference type="GO" id="GO:0005886">
    <property type="term" value="C:plasma membrane"/>
    <property type="evidence" value="ECO:0007669"/>
    <property type="project" value="UniProtKB-SubCell"/>
</dbReference>
<dbReference type="PANTHER" id="PTHR43394">
    <property type="entry name" value="ATP-DEPENDENT PERMEASE MDL1, MITOCHONDRIAL"/>
    <property type="match status" value="1"/>
</dbReference>
<feature type="transmembrane region" description="Helical" evidence="9">
    <location>
        <begin position="21"/>
        <end position="41"/>
    </location>
</feature>
<keyword evidence="4 9" id="KW-0812">Transmembrane</keyword>
<name>A0A3M8D4J4_9BACL</name>
<reference evidence="12 13" key="1">
    <citation type="submission" date="2018-10" db="EMBL/GenBank/DDBJ databases">
        <title>Phylogenomics of Brevibacillus.</title>
        <authorList>
            <person name="Dunlap C."/>
        </authorList>
    </citation>
    <scope>NUCLEOTIDE SEQUENCE [LARGE SCALE GENOMIC DNA]</scope>
    <source>
        <strain evidence="12 13">JCM 15716</strain>
    </source>
</reference>
<keyword evidence="2" id="KW-0813">Transport</keyword>
<dbReference type="OrthoDB" id="9770415at2"/>
<keyword evidence="3" id="KW-1003">Cell membrane</keyword>
<dbReference type="InterPro" id="IPR036640">
    <property type="entry name" value="ABC1_TM_sf"/>
</dbReference>
<evidence type="ECO:0000259" key="11">
    <source>
        <dbReference type="PROSITE" id="PS50929"/>
    </source>
</evidence>
<evidence type="ECO:0000256" key="1">
    <source>
        <dbReference type="ARBA" id="ARBA00004651"/>
    </source>
</evidence>
<dbReference type="InterPro" id="IPR017871">
    <property type="entry name" value="ABC_transporter-like_CS"/>
</dbReference>
<dbReference type="Gene3D" id="3.40.50.300">
    <property type="entry name" value="P-loop containing nucleotide triphosphate hydrolases"/>
    <property type="match status" value="1"/>
</dbReference>
<keyword evidence="5" id="KW-0547">Nucleotide-binding</keyword>
<evidence type="ECO:0000259" key="10">
    <source>
        <dbReference type="PROSITE" id="PS50893"/>
    </source>
</evidence>
<dbReference type="InterPro" id="IPR027417">
    <property type="entry name" value="P-loop_NTPase"/>
</dbReference>
<evidence type="ECO:0000313" key="12">
    <source>
        <dbReference type="EMBL" id="RNB82367.1"/>
    </source>
</evidence>
<evidence type="ECO:0000256" key="4">
    <source>
        <dbReference type="ARBA" id="ARBA00022692"/>
    </source>
</evidence>
<dbReference type="Gene3D" id="1.20.1560.10">
    <property type="entry name" value="ABC transporter type 1, transmembrane domain"/>
    <property type="match status" value="1"/>
</dbReference>
<organism evidence="12 13">
    <name type="scientific">Brevibacillus fluminis</name>
    <dbReference type="NCBI Taxonomy" id="511487"/>
    <lineage>
        <taxon>Bacteria</taxon>
        <taxon>Bacillati</taxon>
        <taxon>Bacillota</taxon>
        <taxon>Bacilli</taxon>
        <taxon>Bacillales</taxon>
        <taxon>Paenibacillaceae</taxon>
        <taxon>Brevibacillus</taxon>
    </lineage>
</organism>
<evidence type="ECO:0000256" key="9">
    <source>
        <dbReference type="SAM" id="Phobius"/>
    </source>
</evidence>
<protein>
    <submittedName>
        <fullName evidence="12">ABC transporter ATP-binding protein</fullName>
    </submittedName>
</protein>
<dbReference type="AlphaFoldDB" id="A0A3M8D4J4"/>
<dbReference type="EMBL" id="RHHQ01000020">
    <property type="protein sequence ID" value="RNB82367.1"/>
    <property type="molecule type" value="Genomic_DNA"/>
</dbReference>
<dbReference type="Pfam" id="PF00005">
    <property type="entry name" value="ABC_tran"/>
    <property type="match status" value="1"/>
</dbReference>
<gene>
    <name evidence="12" type="ORF">EDM56_23905</name>
</gene>
<dbReference type="FunFam" id="3.40.50.300:FF:000221">
    <property type="entry name" value="Multidrug ABC transporter ATP-binding protein"/>
    <property type="match status" value="1"/>
</dbReference>
<dbReference type="PROSITE" id="PS50893">
    <property type="entry name" value="ABC_TRANSPORTER_2"/>
    <property type="match status" value="1"/>
</dbReference>
<comment type="subcellular location">
    <subcellularLocation>
        <location evidence="1">Cell membrane</location>
        <topology evidence="1">Multi-pass membrane protein</topology>
    </subcellularLocation>
</comment>
<feature type="domain" description="ABC transmembrane type-1" evidence="11">
    <location>
        <begin position="26"/>
        <end position="308"/>
    </location>
</feature>
<keyword evidence="6 12" id="KW-0067">ATP-binding</keyword>
<evidence type="ECO:0000256" key="5">
    <source>
        <dbReference type="ARBA" id="ARBA00022741"/>
    </source>
</evidence>
<dbReference type="PANTHER" id="PTHR43394:SF1">
    <property type="entry name" value="ATP-BINDING CASSETTE SUB-FAMILY B MEMBER 10, MITOCHONDRIAL"/>
    <property type="match status" value="1"/>
</dbReference>
<dbReference type="PROSITE" id="PS00211">
    <property type="entry name" value="ABC_TRANSPORTER_1"/>
    <property type="match status" value="1"/>
</dbReference>
<dbReference type="PROSITE" id="PS50929">
    <property type="entry name" value="ABC_TM1F"/>
    <property type="match status" value="1"/>
</dbReference>
<keyword evidence="13" id="KW-1185">Reference proteome</keyword>
<dbReference type="Pfam" id="PF00664">
    <property type="entry name" value="ABC_membrane"/>
    <property type="match status" value="1"/>
</dbReference>
<evidence type="ECO:0000256" key="3">
    <source>
        <dbReference type="ARBA" id="ARBA00022475"/>
    </source>
</evidence>
<dbReference type="InterPro" id="IPR011527">
    <property type="entry name" value="ABC1_TM_dom"/>
</dbReference>
<dbReference type="SMART" id="SM00382">
    <property type="entry name" value="AAA"/>
    <property type="match status" value="1"/>
</dbReference>
<feature type="transmembrane region" description="Helical" evidence="9">
    <location>
        <begin position="147"/>
        <end position="177"/>
    </location>
</feature>
<dbReference type="SUPFAM" id="SSF90123">
    <property type="entry name" value="ABC transporter transmembrane region"/>
    <property type="match status" value="1"/>
</dbReference>
<dbReference type="InterPro" id="IPR003593">
    <property type="entry name" value="AAA+_ATPase"/>
</dbReference>
<comment type="caution">
    <text evidence="12">The sequence shown here is derived from an EMBL/GenBank/DDBJ whole genome shotgun (WGS) entry which is preliminary data.</text>
</comment>
<feature type="transmembrane region" description="Helical" evidence="9">
    <location>
        <begin position="61"/>
        <end position="87"/>
    </location>
</feature>
<dbReference type="SUPFAM" id="SSF52540">
    <property type="entry name" value="P-loop containing nucleoside triphosphate hydrolases"/>
    <property type="match status" value="1"/>
</dbReference>